<dbReference type="Gene3D" id="3.30.70.340">
    <property type="entry name" value="Metallocarboxypeptidase-like"/>
    <property type="match status" value="1"/>
</dbReference>
<dbReference type="PROSITE" id="PS00132">
    <property type="entry name" value="CARBOXYPEPT_ZN_1"/>
    <property type="match status" value="1"/>
</dbReference>
<dbReference type="InterPro" id="IPR000834">
    <property type="entry name" value="Peptidase_M14"/>
</dbReference>
<dbReference type="PANTHER" id="PTHR11705:SF91">
    <property type="entry name" value="FI01817P-RELATED"/>
    <property type="match status" value="1"/>
</dbReference>
<keyword evidence="6" id="KW-0645">Protease</keyword>
<dbReference type="AlphaFoldDB" id="A0AA38M5Z8"/>
<keyword evidence="9" id="KW-0378">Hydrolase</keyword>
<gene>
    <name evidence="16" type="ORF">Zmor_026480</name>
</gene>
<evidence type="ECO:0000256" key="4">
    <source>
        <dbReference type="ARBA" id="ARBA00022525"/>
    </source>
</evidence>
<dbReference type="CDD" id="cd03860">
    <property type="entry name" value="M14_CP_A-B_like"/>
    <property type="match status" value="1"/>
</dbReference>
<name>A0AA38M5Z8_9CUCU</name>
<dbReference type="SMART" id="SM00631">
    <property type="entry name" value="Zn_pept"/>
    <property type="match status" value="1"/>
</dbReference>
<keyword evidence="12" id="KW-1015">Disulfide bond</keyword>
<dbReference type="Pfam" id="PF00246">
    <property type="entry name" value="Peptidase_M14"/>
    <property type="match status" value="1"/>
</dbReference>
<evidence type="ECO:0000256" key="3">
    <source>
        <dbReference type="ARBA" id="ARBA00005988"/>
    </source>
</evidence>
<keyword evidence="4" id="KW-0964">Secreted</keyword>
<evidence type="ECO:0000256" key="8">
    <source>
        <dbReference type="ARBA" id="ARBA00022729"/>
    </source>
</evidence>
<dbReference type="InterPro" id="IPR057246">
    <property type="entry name" value="CARBOXYPEPT_ZN_1"/>
</dbReference>
<organism evidence="16 17">
    <name type="scientific">Zophobas morio</name>
    <dbReference type="NCBI Taxonomy" id="2755281"/>
    <lineage>
        <taxon>Eukaryota</taxon>
        <taxon>Metazoa</taxon>
        <taxon>Ecdysozoa</taxon>
        <taxon>Arthropoda</taxon>
        <taxon>Hexapoda</taxon>
        <taxon>Insecta</taxon>
        <taxon>Pterygota</taxon>
        <taxon>Neoptera</taxon>
        <taxon>Endopterygota</taxon>
        <taxon>Coleoptera</taxon>
        <taxon>Polyphaga</taxon>
        <taxon>Cucujiformia</taxon>
        <taxon>Tenebrionidae</taxon>
        <taxon>Zophobas</taxon>
    </lineage>
</organism>
<evidence type="ECO:0000256" key="11">
    <source>
        <dbReference type="ARBA" id="ARBA00023049"/>
    </source>
</evidence>
<evidence type="ECO:0000256" key="14">
    <source>
        <dbReference type="PROSITE-ProRule" id="PRU01379"/>
    </source>
</evidence>
<evidence type="ECO:0000256" key="6">
    <source>
        <dbReference type="ARBA" id="ARBA00022670"/>
    </source>
</evidence>
<evidence type="ECO:0000256" key="7">
    <source>
        <dbReference type="ARBA" id="ARBA00022723"/>
    </source>
</evidence>
<evidence type="ECO:0000256" key="5">
    <source>
        <dbReference type="ARBA" id="ARBA00022645"/>
    </source>
</evidence>
<evidence type="ECO:0000256" key="1">
    <source>
        <dbReference type="ARBA" id="ARBA00001947"/>
    </source>
</evidence>
<feature type="domain" description="Peptidase M14" evidence="15">
    <location>
        <begin position="171"/>
        <end position="465"/>
    </location>
</feature>
<dbReference type="PRINTS" id="PR00765">
    <property type="entry name" value="CRBOXYPTASEA"/>
</dbReference>
<evidence type="ECO:0000256" key="9">
    <source>
        <dbReference type="ARBA" id="ARBA00022801"/>
    </source>
</evidence>
<dbReference type="PROSITE" id="PS52035">
    <property type="entry name" value="PEPTIDASE_M14"/>
    <property type="match status" value="1"/>
</dbReference>
<dbReference type="GO" id="GO:0005615">
    <property type="term" value="C:extracellular space"/>
    <property type="evidence" value="ECO:0007669"/>
    <property type="project" value="TreeGrafter"/>
</dbReference>
<evidence type="ECO:0000259" key="15">
    <source>
        <dbReference type="PROSITE" id="PS52035"/>
    </source>
</evidence>
<dbReference type="FunFam" id="3.40.630.10:FF:000040">
    <property type="entry name" value="zinc carboxypeptidase"/>
    <property type="match status" value="1"/>
</dbReference>
<evidence type="ECO:0000256" key="13">
    <source>
        <dbReference type="ARBA" id="ARBA00057299"/>
    </source>
</evidence>
<keyword evidence="7" id="KW-0479">Metal-binding</keyword>
<comment type="function">
    <text evidence="13">Involved in the digestion of the blood meal.</text>
</comment>
<protein>
    <recommendedName>
        <fullName evidence="15">Peptidase M14 domain-containing protein</fullName>
    </recommendedName>
</protein>
<keyword evidence="11" id="KW-0482">Metalloprotease</keyword>
<comment type="caution">
    <text evidence="16">The sequence shown here is derived from an EMBL/GenBank/DDBJ whole genome shotgun (WGS) entry which is preliminary data.</text>
</comment>
<reference evidence="16" key="1">
    <citation type="journal article" date="2023" name="G3 (Bethesda)">
        <title>Whole genome assemblies of Zophobas morio and Tenebrio molitor.</title>
        <authorList>
            <person name="Kaur S."/>
            <person name="Stinson S.A."/>
            <person name="diCenzo G.C."/>
        </authorList>
    </citation>
    <scope>NUCLEOTIDE SEQUENCE</scope>
    <source>
        <strain evidence="16">QUZm001</strain>
    </source>
</reference>
<sequence>MKKTRRYRSSRTGSRLILTYIKPSPAIRSHLNIEMKCLTFVCLLLAVGRGRARPEAPSSNATDAAEDQGEVQGRVLYNGSQLWKTFDITKEKISVLAELRDEKDISMWGGNTTSIDILVKADSVDKVKERLTENNIQFEVVIDDLQRAIDEENPTDLELDDRRGHRLTWQAYHRLPDIHGYLDYLAQTYPQLCTVQTIGQSVQGKAIKLLRISNGNPGNKAVWVDGGIHAREWISPATVTFIINQFVSNFENEPAAVRNIDWYITPVLNPDGYEYSHTTDRLWRKNRGRGGIGGTCAGVDLNRNFGYKWGGRGASRNPCTETYGGSGPFSEPETSAVRNFIQSNSGANWKAYVSFHSYGQYILYPWGYDRVVPPDYKDLENVARRIASAIQRAGGPHYTIGPAANTLYPASGGSDDWAKGMAKFKYSYTIELRDNGRYGFVLPAAYIQPTGTEALEAIRVVAEAASAA</sequence>
<evidence type="ECO:0000256" key="2">
    <source>
        <dbReference type="ARBA" id="ARBA00004613"/>
    </source>
</evidence>
<evidence type="ECO:0000313" key="17">
    <source>
        <dbReference type="Proteomes" id="UP001168821"/>
    </source>
</evidence>
<comment type="cofactor">
    <cofactor evidence="1">
        <name>Zn(2+)</name>
        <dbReference type="ChEBI" id="CHEBI:29105"/>
    </cofactor>
</comment>
<accession>A0AA38M5Z8</accession>
<evidence type="ECO:0000256" key="10">
    <source>
        <dbReference type="ARBA" id="ARBA00022833"/>
    </source>
</evidence>
<dbReference type="InterPro" id="IPR003146">
    <property type="entry name" value="M14A_act_pep"/>
</dbReference>
<feature type="active site" description="Proton donor/acceptor" evidence="14">
    <location>
        <position position="431"/>
    </location>
</feature>
<comment type="similarity">
    <text evidence="3 14">Belongs to the peptidase M14 family.</text>
</comment>
<dbReference type="Pfam" id="PF02244">
    <property type="entry name" value="Propep_M14"/>
    <property type="match status" value="1"/>
</dbReference>
<dbReference type="PANTHER" id="PTHR11705">
    <property type="entry name" value="PROTEASE FAMILY M14 CARBOXYPEPTIDASE A,B"/>
    <property type="match status" value="1"/>
</dbReference>
<proteinExistence type="inferred from homology"/>
<keyword evidence="10" id="KW-0862">Zinc</keyword>
<dbReference type="SUPFAM" id="SSF53187">
    <property type="entry name" value="Zn-dependent exopeptidases"/>
    <property type="match status" value="1"/>
</dbReference>
<dbReference type="GO" id="GO:0006508">
    <property type="term" value="P:proteolysis"/>
    <property type="evidence" value="ECO:0007669"/>
    <property type="project" value="UniProtKB-KW"/>
</dbReference>
<keyword evidence="17" id="KW-1185">Reference proteome</keyword>
<evidence type="ECO:0000313" key="16">
    <source>
        <dbReference type="EMBL" id="KAJ3643792.1"/>
    </source>
</evidence>
<keyword evidence="5" id="KW-0121">Carboxypeptidase</keyword>
<dbReference type="InterPro" id="IPR036990">
    <property type="entry name" value="M14A-like_propep"/>
</dbReference>
<dbReference type="EMBL" id="JALNTZ010000008">
    <property type="protein sequence ID" value="KAJ3643792.1"/>
    <property type="molecule type" value="Genomic_DNA"/>
</dbReference>
<dbReference type="GO" id="GO:0004181">
    <property type="term" value="F:metallocarboxypeptidase activity"/>
    <property type="evidence" value="ECO:0007669"/>
    <property type="project" value="InterPro"/>
</dbReference>
<dbReference type="GO" id="GO:0008270">
    <property type="term" value="F:zinc ion binding"/>
    <property type="evidence" value="ECO:0007669"/>
    <property type="project" value="InterPro"/>
</dbReference>
<dbReference type="Proteomes" id="UP001168821">
    <property type="component" value="Unassembled WGS sequence"/>
</dbReference>
<dbReference type="Gene3D" id="3.40.630.10">
    <property type="entry name" value="Zn peptidases"/>
    <property type="match status" value="1"/>
</dbReference>
<comment type="subcellular location">
    <subcellularLocation>
        <location evidence="2">Secreted</location>
    </subcellularLocation>
</comment>
<keyword evidence="8" id="KW-0732">Signal</keyword>
<dbReference type="SUPFAM" id="SSF54897">
    <property type="entry name" value="Protease propeptides/inhibitors"/>
    <property type="match status" value="1"/>
</dbReference>
<evidence type="ECO:0000256" key="12">
    <source>
        <dbReference type="ARBA" id="ARBA00023157"/>
    </source>
</evidence>